<name>A0A815WVS0_9BILA</name>
<dbReference type="EMBL" id="CAJOBC010092558">
    <property type="protein sequence ID" value="CAF4410275.1"/>
    <property type="molecule type" value="Genomic_DNA"/>
</dbReference>
<organism evidence="1 5">
    <name type="scientific">Didymodactylos carnosus</name>
    <dbReference type="NCBI Taxonomy" id="1234261"/>
    <lineage>
        <taxon>Eukaryota</taxon>
        <taxon>Metazoa</taxon>
        <taxon>Spiralia</taxon>
        <taxon>Gnathifera</taxon>
        <taxon>Rotifera</taxon>
        <taxon>Eurotatoria</taxon>
        <taxon>Bdelloidea</taxon>
        <taxon>Philodinida</taxon>
        <taxon>Philodinidae</taxon>
        <taxon>Didymodactylos</taxon>
    </lineage>
</organism>
<accession>A0A815WVS0</accession>
<protein>
    <submittedName>
        <fullName evidence="1">Uncharacterized protein</fullName>
    </submittedName>
</protein>
<proteinExistence type="predicted"/>
<evidence type="ECO:0000313" key="5">
    <source>
        <dbReference type="Proteomes" id="UP000663829"/>
    </source>
</evidence>
<dbReference type="EMBL" id="CAJNOQ010026884">
    <property type="protein sequence ID" value="CAF1549298.1"/>
    <property type="molecule type" value="Genomic_DNA"/>
</dbReference>
<dbReference type="AlphaFoldDB" id="A0A815WVS0"/>
<dbReference type="EMBL" id="CAJOBA010066815">
    <property type="protein sequence ID" value="CAF4367164.1"/>
    <property type="molecule type" value="Genomic_DNA"/>
</dbReference>
<keyword evidence="5" id="KW-1185">Reference proteome</keyword>
<comment type="caution">
    <text evidence="1">The sequence shown here is derived from an EMBL/GenBank/DDBJ whole genome shotgun (WGS) entry which is preliminary data.</text>
</comment>
<evidence type="ECO:0000313" key="3">
    <source>
        <dbReference type="EMBL" id="CAF4367164.1"/>
    </source>
</evidence>
<dbReference type="Proteomes" id="UP000663829">
    <property type="component" value="Unassembled WGS sequence"/>
</dbReference>
<gene>
    <name evidence="1" type="ORF">GPM918_LOCUS39104</name>
    <name evidence="2" type="ORF">OVA965_LOCUS40427</name>
    <name evidence="4" type="ORF">SRO942_LOCUS39963</name>
    <name evidence="3" type="ORF">TMI583_LOCUS41859</name>
</gene>
<sequence>MFNDAVIAPRTVKAGRQEINAKSSSAMSTMTIEQDGKDQFAMRINQWEAMADEEESKEQDMNNDYKVKVKCGKGTLVVAISNKRDG</sequence>
<evidence type="ECO:0000313" key="4">
    <source>
        <dbReference type="EMBL" id="CAF4410275.1"/>
    </source>
</evidence>
<dbReference type="Proteomes" id="UP000677228">
    <property type="component" value="Unassembled WGS sequence"/>
</dbReference>
<evidence type="ECO:0000313" key="1">
    <source>
        <dbReference type="EMBL" id="CAF1549298.1"/>
    </source>
</evidence>
<dbReference type="Proteomes" id="UP000681722">
    <property type="component" value="Unassembled WGS sequence"/>
</dbReference>
<evidence type="ECO:0000313" key="2">
    <source>
        <dbReference type="EMBL" id="CAF1572191.1"/>
    </source>
</evidence>
<reference evidence="1" key="1">
    <citation type="submission" date="2021-02" db="EMBL/GenBank/DDBJ databases">
        <authorList>
            <person name="Nowell W R."/>
        </authorList>
    </citation>
    <scope>NUCLEOTIDE SEQUENCE</scope>
</reference>
<dbReference type="EMBL" id="CAJNOK010043993">
    <property type="protein sequence ID" value="CAF1572191.1"/>
    <property type="molecule type" value="Genomic_DNA"/>
</dbReference>
<dbReference type="Proteomes" id="UP000682733">
    <property type="component" value="Unassembled WGS sequence"/>
</dbReference>